<dbReference type="Gene3D" id="3.30.450.40">
    <property type="match status" value="1"/>
</dbReference>
<evidence type="ECO:0000313" key="2">
    <source>
        <dbReference type="Proteomes" id="UP000249135"/>
    </source>
</evidence>
<proteinExistence type="predicted"/>
<reference evidence="1 2" key="1">
    <citation type="submission" date="2017-08" db="EMBL/GenBank/DDBJ databases">
        <title>Infants hospitalized years apart are colonized by the same room-sourced microbial strains.</title>
        <authorList>
            <person name="Brooks B."/>
            <person name="Olm M.R."/>
            <person name="Firek B.A."/>
            <person name="Baker R."/>
            <person name="Thomas B.C."/>
            <person name="Morowitz M.J."/>
            <person name="Banfield J.F."/>
        </authorList>
    </citation>
    <scope>NUCLEOTIDE SEQUENCE [LARGE SCALE GENOMIC DNA]</scope>
    <source>
        <strain evidence="1">S2_005_003_R2_41</strain>
    </source>
</reference>
<organism evidence="1 2">
    <name type="scientific">Variovorax paradoxus</name>
    <dbReference type="NCBI Taxonomy" id="34073"/>
    <lineage>
        <taxon>Bacteria</taxon>
        <taxon>Pseudomonadati</taxon>
        <taxon>Pseudomonadota</taxon>
        <taxon>Betaproteobacteria</taxon>
        <taxon>Burkholderiales</taxon>
        <taxon>Comamonadaceae</taxon>
        <taxon>Variovorax</taxon>
    </lineage>
</organism>
<protein>
    <submittedName>
        <fullName evidence="1">Guanylate cyclase</fullName>
    </submittedName>
</protein>
<sequence length="157" mass="17538">MSPSLYVTLDPLRAALQREGLAGGLRFLNARVPHRYTAAYRVQQDTLVNLDLFDKAGEVRPEFLASVPFEDSFCQFVLRDGQFRTECTAEDGRLDGHRYQGVMGAYHGVPLVDDHGGLFGTLCHFDTADRTLPDEEFAFLQKAARLMSAVVTRQAAR</sequence>
<dbReference type="EMBL" id="QFPP01000254">
    <property type="protein sequence ID" value="PZQ71057.1"/>
    <property type="molecule type" value="Genomic_DNA"/>
</dbReference>
<dbReference type="AlphaFoldDB" id="A0A2W5RKF6"/>
<comment type="caution">
    <text evidence="1">The sequence shown here is derived from an EMBL/GenBank/DDBJ whole genome shotgun (WGS) entry which is preliminary data.</text>
</comment>
<gene>
    <name evidence="1" type="ORF">DI563_17940</name>
</gene>
<name>A0A2W5RKF6_VARPD</name>
<dbReference type="InterPro" id="IPR029016">
    <property type="entry name" value="GAF-like_dom_sf"/>
</dbReference>
<dbReference type="Proteomes" id="UP000249135">
    <property type="component" value="Unassembled WGS sequence"/>
</dbReference>
<dbReference type="SUPFAM" id="SSF55781">
    <property type="entry name" value="GAF domain-like"/>
    <property type="match status" value="1"/>
</dbReference>
<accession>A0A2W5RKF6</accession>
<evidence type="ECO:0000313" key="1">
    <source>
        <dbReference type="EMBL" id="PZQ71057.1"/>
    </source>
</evidence>